<dbReference type="AlphaFoldDB" id="A0A9P2S016"/>
<gene>
    <name evidence="2" type="ORF">ME9_00906</name>
</gene>
<evidence type="ECO:0000313" key="2">
    <source>
        <dbReference type="EMBL" id="EJF94593.1"/>
    </source>
</evidence>
<accession>A0A9P2S016</accession>
<organism evidence="2 3">
    <name type="scientific">Bartonella taylorii 8TBB</name>
    <dbReference type="NCBI Taxonomy" id="1094560"/>
    <lineage>
        <taxon>Bacteria</taxon>
        <taxon>Pseudomonadati</taxon>
        <taxon>Pseudomonadota</taxon>
        <taxon>Alphaproteobacteria</taxon>
        <taxon>Hyphomicrobiales</taxon>
        <taxon>Bartonellaceae</taxon>
        <taxon>Bartonella</taxon>
    </lineage>
</organism>
<name>A0A9P2S016_BARTA</name>
<keyword evidence="3" id="KW-1185">Reference proteome</keyword>
<evidence type="ECO:0008006" key="4">
    <source>
        <dbReference type="Google" id="ProtNLM"/>
    </source>
</evidence>
<keyword evidence="1" id="KW-0175">Coiled coil</keyword>
<sequence>MRILGWRNQGVESMKPRESMVQLRMFQMRGKHREIAQLEMMIAEFEQMVLELEAQIVNEERKSGNNDVHHFAYSAFARAARQRRDNLINSIRDLQLQKTNAEIALHEVKIELQRAQLLETREKKAKVDDDCILIQSNSMTG</sequence>
<evidence type="ECO:0000256" key="1">
    <source>
        <dbReference type="SAM" id="Coils"/>
    </source>
</evidence>
<comment type="caution">
    <text evidence="2">The sequence shown here is derived from an EMBL/GenBank/DDBJ whole genome shotgun (WGS) entry which is preliminary data.</text>
</comment>
<dbReference type="EMBL" id="AIMD01000033">
    <property type="protein sequence ID" value="EJF94593.1"/>
    <property type="molecule type" value="Genomic_DNA"/>
</dbReference>
<reference evidence="2 3" key="1">
    <citation type="submission" date="2012-03" db="EMBL/GenBank/DDBJ databases">
        <title>The Genome Sequence of Bartonella taylorii 8TBB.</title>
        <authorList>
            <consortium name="The Broad Institute Genome Sequencing Platform"/>
            <consortium name="The Broad Institute Genome Sequencing Center for Infectious Disease"/>
            <person name="Feldgarden M."/>
            <person name="Kirby J."/>
            <person name="Kosoy M."/>
            <person name="Birtles R."/>
            <person name="Probert W.S."/>
            <person name="Chiaraviglio L."/>
            <person name="Young S.K."/>
            <person name="Zeng Q."/>
            <person name="Gargeya S."/>
            <person name="Fitzgerald M."/>
            <person name="Haas B."/>
            <person name="Abouelleil A."/>
            <person name="Alvarado L."/>
            <person name="Arachchi H.M."/>
            <person name="Berlin A."/>
            <person name="Chapman S.B."/>
            <person name="Gearin G."/>
            <person name="Goldberg J."/>
            <person name="Griggs A."/>
            <person name="Gujja S."/>
            <person name="Hansen M."/>
            <person name="Heiman D."/>
            <person name="Howarth C."/>
            <person name="Larimer J."/>
            <person name="Lui A."/>
            <person name="MacDonald P.J.P."/>
            <person name="McCowen C."/>
            <person name="Montmayeur A."/>
            <person name="Murphy C."/>
            <person name="Neiman D."/>
            <person name="Pearson M."/>
            <person name="Priest M."/>
            <person name="Roberts A."/>
            <person name="Saif S."/>
            <person name="Shea T."/>
            <person name="Sisk P."/>
            <person name="Stolte C."/>
            <person name="Sykes S."/>
            <person name="Wortman J."/>
            <person name="Nusbaum C."/>
            <person name="Birren B."/>
        </authorList>
    </citation>
    <scope>NUCLEOTIDE SEQUENCE [LARGE SCALE GENOMIC DNA]</scope>
    <source>
        <strain evidence="2 3">8TBB</strain>
    </source>
</reference>
<protein>
    <recommendedName>
        <fullName evidence="4">Flagellar FliJ protein</fullName>
    </recommendedName>
</protein>
<feature type="coiled-coil region" evidence="1">
    <location>
        <begin position="28"/>
        <end position="116"/>
    </location>
</feature>
<evidence type="ECO:0000313" key="3">
    <source>
        <dbReference type="Proteomes" id="UP000002648"/>
    </source>
</evidence>
<proteinExistence type="predicted"/>
<dbReference type="Proteomes" id="UP000002648">
    <property type="component" value="Unassembled WGS sequence"/>
</dbReference>